<proteinExistence type="predicted"/>
<comment type="caution">
    <text evidence="2">The sequence shown here is derived from an EMBL/GenBank/DDBJ whole genome shotgun (WGS) entry which is preliminary data.</text>
</comment>
<dbReference type="Proteomes" id="UP000765509">
    <property type="component" value="Unassembled WGS sequence"/>
</dbReference>
<evidence type="ECO:0000313" key="2">
    <source>
        <dbReference type="EMBL" id="MBW0489465.1"/>
    </source>
</evidence>
<feature type="region of interest" description="Disordered" evidence="1">
    <location>
        <begin position="227"/>
        <end position="277"/>
    </location>
</feature>
<feature type="compositionally biased region" description="Polar residues" evidence="1">
    <location>
        <begin position="139"/>
        <end position="157"/>
    </location>
</feature>
<dbReference type="AlphaFoldDB" id="A0A9Q3CU12"/>
<evidence type="ECO:0000313" key="3">
    <source>
        <dbReference type="Proteomes" id="UP000765509"/>
    </source>
</evidence>
<gene>
    <name evidence="2" type="ORF">O181_029180</name>
</gene>
<feature type="region of interest" description="Disordered" evidence="1">
    <location>
        <begin position="126"/>
        <end position="160"/>
    </location>
</feature>
<evidence type="ECO:0000256" key="1">
    <source>
        <dbReference type="SAM" id="MobiDB-lite"/>
    </source>
</evidence>
<dbReference type="EMBL" id="AVOT02010089">
    <property type="protein sequence ID" value="MBW0489465.1"/>
    <property type="molecule type" value="Genomic_DNA"/>
</dbReference>
<sequence length="309" mass="34746">MATVLSAMDSFQGLCLEKKLKRVLKLLILSVQCDSLCSVARRIINSFNNFYYSSMSNINHPNQLHPMVNGVSNMTPNSNILSIPSKKATRYYLGPLVDVLLPDSLSVSPSNLIRASREKFLGLSNLHPHTSFEPEKTQGKSGSMSVQHSDASESISNENERKSNTLFKNLAPVENFCTPPNYSQMLLQKLAPKKSTRSARCELMTLVEDVDLSPEFPDYSSLRRRLWPKSAPGKQDASIRKSNIVKRSPRREFDQANGPRRSQRLAEKTARQKQPLSKAAVIRQSGYFFRRTTLSSGTRLNKRRAIATL</sequence>
<organism evidence="2 3">
    <name type="scientific">Austropuccinia psidii MF-1</name>
    <dbReference type="NCBI Taxonomy" id="1389203"/>
    <lineage>
        <taxon>Eukaryota</taxon>
        <taxon>Fungi</taxon>
        <taxon>Dikarya</taxon>
        <taxon>Basidiomycota</taxon>
        <taxon>Pucciniomycotina</taxon>
        <taxon>Pucciniomycetes</taxon>
        <taxon>Pucciniales</taxon>
        <taxon>Sphaerophragmiaceae</taxon>
        <taxon>Austropuccinia</taxon>
    </lineage>
</organism>
<reference evidence="2" key="1">
    <citation type="submission" date="2021-03" db="EMBL/GenBank/DDBJ databases">
        <title>Draft genome sequence of rust myrtle Austropuccinia psidii MF-1, a brazilian biotype.</title>
        <authorList>
            <person name="Quecine M.C."/>
            <person name="Pachon D.M.R."/>
            <person name="Bonatelli M.L."/>
            <person name="Correr F.H."/>
            <person name="Franceschini L.M."/>
            <person name="Leite T.F."/>
            <person name="Margarido G.R.A."/>
            <person name="Almeida C.A."/>
            <person name="Ferrarezi J.A."/>
            <person name="Labate C.A."/>
        </authorList>
    </citation>
    <scope>NUCLEOTIDE SEQUENCE</scope>
    <source>
        <strain evidence="2">MF-1</strain>
    </source>
</reference>
<name>A0A9Q3CU12_9BASI</name>
<keyword evidence="3" id="KW-1185">Reference proteome</keyword>
<protein>
    <submittedName>
        <fullName evidence="2">Uncharacterized protein</fullName>
    </submittedName>
</protein>
<accession>A0A9Q3CU12</accession>